<dbReference type="PANTHER" id="PTHR43861:SF1">
    <property type="entry name" value="TRANS-ACONITATE 2-METHYLTRANSFERASE"/>
    <property type="match status" value="1"/>
</dbReference>
<dbReference type="InterPro" id="IPR029063">
    <property type="entry name" value="SAM-dependent_MTases_sf"/>
</dbReference>
<keyword evidence="4" id="KW-1185">Reference proteome</keyword>
<evidence type="ECO:0000313" key="3">
    <source>
        <dbReference type="EMBL" id="QSW99559.1"/>
    </source>
</evidence>
<proteinExistence type="predicted"/>
<dbReference type="Proteomes" id="UP000663203">
    <property type="component" value="Chromosome"/>
</dbReference>
<feature type="domain" description="Methyltransferase type 11" evidence="2">
    <location>
        <begin position="43"/>
        <end position="163"/>
    </location>
</feature>
<dbReference type="EMBL" id="CP071462">
    <property type="protein sequence ID" value="QSW99559.1"/>
    <property type="molecule type" value="Genomic_DNA"/>
</dbReference>
<dbReference type="SUPFAM" id="SSF53335">
    <property type="entry name" value="S-adenosyl-L-methionine-dependent methyltransferases"/>
    <property type="match status" value="1"/>
</dbReference>
<dbReference type="PANTHER" id="PTHR43861">
    <property type="entry name" value="TRANS-ACONITATE 2-METHYLTRANSFERASE-RELATED"/>
    <property type="match status" value="1"/>
</dbReference>
<gene>
    <name evidence="3" type="ORF">J0X25_00955</name>
</gene>
<evidence type="ECO:0000259" key="2">
    <source>
        <dbReference type="Pfam" id="PF08241"/>
    </source>
</evidence>
<evidence type="ECO:0000256" key="1">
    <source>
        <dbReference type="SAM" id="MobiDB-lite"/>
    </source>
</evidence>
<dbReference type="GO" id="GO:0008757">
    <property type="term" value="F:S-adenosylmethionine-dependent methyltransferase activity"/>
    <property type="evidence" value="ECO:0007669"/>
    <property type="project" value="InterPro"/>
</dbReference>
<accession>A0A8A2VBY2</accession>
<keyword evidence="3" id="KW-0808">Transferase</keyword>
<dbReference type="GeneID" id="63185830"/>
<name>A0A8A2VBY2_9EURY</name>
<evidence type="ECO:0000313" key="4">
    <source>
        <dbReference type="Proteomes" id="UP000663203"/>
    </source>
</evidence>
<dbReference type="KEGG" id="hakz:J0X25_00955"/>
<dbReference type="CDD" id="cd02440">
    <property type="entry name" value="AdoMet_MTases"/>
    <property type="match status" value="1"/>
</dbReference>
<dbReference type="Pfam" id="PF08241">
    <property type="entry name" value="Methyltransf_11"/>
    <property type="match status" value="1"/>
</dbReference>
<dbReference type="AlphaFoldDB" id="A0A8A2VBY2"/>
<dbReference type="InterPro" id="IPR013216">
    <property type="entry name" value="Methyltransf_11"/>
</dbReference>
<dbReference type="Gene3D" id="3.40.50.150">
    <property type="entry name" value="Vaccinia Virus protein VP39"/>
    <property type="match status" value="1"/>
</dbReference>
<protein>
    <submittedName>
        <fullName evidence="3">Class I SAM-dependent methyltransferase</fullName>
    </submittedName>
</protein>
<dbReference type="GO" id="GO:0032259">
    <property type="term" value="P:methylation"/>
    <property type="evidence" value="ECO:0007669"/>
    <property type="project" value="UniProtKB-KW"/>
</dbReference>
<organism evidence="3 4">
    <name type="scientific">Haloterrigena alkaliphila</name>
    <dbReference type="NCBI Taxonomy" id="2816475"/>
    <lineage>
        <taxon>Archaea</taxon>
        <taxon>Methanobacteriati</taxon>
        <taxon>Methanobacteriota</taxon>
        <taxon>Stenosarchaea group</taxon>
        <taxon>Halobacteria</taxon>
        <taxon>Halobacteriales</taxon>
        <taxon>Natrialbaceae</taxon>
        <taxon>Haloterrigena</taxon>
    </lineage>
</organism>
<feature type="region of interest" description="Disordered" evidence="1">
    <location>
        <begin position="80"/>
        <end position="112"/>
    </location>
</feature>
<reference evidence="3 4" key="1">
    <citation type="submission" date="2021-03" db="EMBL/GenBank/DDBJ databases">
        <title>Haloterrigena longa sp. nov. and Haloterrigena limicola sp. nov., extremely halophilic archaea isolated from a salt lake.</title>
        <authorList>
            <person name="Henglin C."/>
        </authorList>
    </citation>
    <scope>NUCLEOTIDE SEQUENCE [LARGE SCALE GENOMIC DNA]</scope>
    <source>
        <strain evidence="3 4">KZCA68</strain>
    </source>
</reference>
<feature type="compositionally biased region" description="Basic and acidic residues" evidence="1">
    <location>
        <begin position="102"/>
        <end position="112"/>
    </location>
</feature>
<sequence length="289" mass="31976">MVDEEEESNRWDADDYDDDHSFVYEYGSDVLELLDPEPGERILDLGCGTGHLTARIADAGATTIGVDSAPEMIERAREEHAVPTIDSTPTEPADEGSADHSVPTDRADDSAPRFVRADARTLSFEESFDAVFSNAALHWIPDDDQDAVLSRVRDALRPGGRFVAELGGTGNVQQIVDATLAALEARGYEAETPWYFPSVGEYASRLEAHGFEVRYARLFDRPTELEGGPSGMENWLEMFGDSLFEGLSAAERAAVIDDVETRLEPELYDETSATWTADYRRLRFEAVRA</sequence>
<dbReference type="RefSeq" id="WP_207289165.1">
    <property type="nucleotide sequence ID" value="NZ_CP071462.1"/>
</dbReference>
<keyword evidence="3" id="KW-0489">Methyltransferase</keyword>